<dbReference type="InterPro" id="IPR009057">
    <property type="entry name" value="Homeodomain-like_sf"/>
</dbReference>
<dbReference type="InterPro" id="IPR017884">
    <property type="entry name" value="SANT_dom"/>
</dbReference>
<dbReference type="SMART" id="SM00717">
    <property type="entry name" value="SANT"/>
    <property type="match status" value="1"/>
</dbReference>
<keyword evidence="5" id="KW-0539">Nucleus</keyword>
<dbReference type="PROSITE" id="PS50090">
    <property type="entry name" value="MYB_LIKE"/>
    <property type="match status" value="1"/>
</dbReference>
<dbReference type="InterPro" id="IPR006447">
    <property type="entry name" value="Myb_dom_plants"/>
</dbReference>
<proteinExistence type="predicted"/>
<dbReference type="FunFam" id="1.10.10.60:FF:000009">
    <property type="entry name" value="transcription factor MYB1R1"/>
    <property type="match status" value="1"/>
</dbReference>
<dbReference type="Pfam" id="PF00249">
    <property type="entry name" value="Myb_DNA-binding"/>
    <property type="match status" value="1"/>
</dbReference>
<keyword evidence="2" id="KW-0805">Transcription regulation</keyword>
<dbReference type="GO" id="GO:0003700">
    <property type="term" value="F:DNA-binding transcription factor activity"/>
    <property type="evidence" value="ECO:0007669"/>
    <property type="project" value="UniProtKB-ARBA"/>
</dbReference>
<dbReference type="GO" id="GO:0009739">
    <property type="term" value="P:response to gibberellin"/>
    <property type="evidence" value="ECO:0007669"/>
    <property type="project" value="TreeGrafter"/>
</dbReference>
<feature type="domain" description="Myb-like" evidence="6">
    <location>
        <begin position="153"/>
        <end position="205"/>
    </location>
</feature>
<dbReference type="GO" id="GO:0005634">
    <property type="term" value="C:nucleus"/>
    <property type="evidence" value="ECO:0007669"/>
    <property type="project" value="UniProtKB-SubCell"/>
</dbReference>
<dbReference type="AlphaFoldDB" id="A0AAD5ZPS2"/>
<dbReference type="InterPro" id="IPR052245">
    <property type="entry name" value="Plant_Stress_Dev_TF"/>
</dbReference>
<dbReference type="NCBIfam" id="TIGR01557">
    <property type="entry name" value="myb_SHAQKYF"/>
    <property type="match status" value="1"/>
</dbReference>
<dbReference type="PANTHER" id="PTHR44191">
    <property type="entry name" value="TRANSCRIPTION FACTOR KUA1"/>
    <property type="match status" value="1"/>
</dbReference>
<feature type="domain" description="SANT" evidence="7">
    <location>
        <begin position="161"/>
        <end position="209"/>
    </location>
</feature>
<keyword evidence="4" id="KW-0804">Transcription</keyword>
<dbReference type="Proteomes" id="UP001210211">
    <property type="component" value="Unassembled WGS sequence"/>
</dbReference>
<evidence type="ECO:0000259" key="7">
    <source>
        <dbReference type="PROSITE" id="PS51293"/>
    </source>
</evidence>
<dbReference type="Gene3D" id="1.10.10.60">
    <property type="entry name" value="Homeodomain-like"/>
    <property type="match status" value="1"/>
</dbReference>
<sequence>MSNFPCVEDIPQTYAYLKRTNTDIDLERRHMLLGPKGALPMLEESLHHTTMARKCSRCSDYGHDQRTCNNSIEAEVVQGAKGSLRLFGVQLDLSPHNSTLNSSYSMNCLSSSSFVSSPLASASPSSSFSSVLVSIEEKGSIGYLSDGLVGATQERKKGVPWSEEEHRLFLVGLEKLGKGDWRGISRNFVTTRTPTQVASHAQKFFLRQSTLNTSKKRRFSLLDTVISSEAPVNLNGNSQFKDLYYTSHKPSLNLDFQAATKKFGIDLNHSDITEC</sequence>
<evidence type="ECO:0000259" key="8">
    <source>
        <dbReference type="PROSITE" id="PS51294"/>
    </source>
</evidence>
<evidence type="ECO:0000256" key="5">
    <source>
        <dbReference type="ARBA" id="ARBA00023242"/>
    </source>
</evidence>
<comment type="subcellular location">
    <subcellularLocation>
        <location evidence="1">Nucleus</location>
    </subcellularLocation>
</comment>
<dbReference type="InterPro" id="IPR017930">
    <property type="entry name" value="Myb_dom"/>
</dbReference>
<evidence type="ECO:0000256" key="2">
    <source>
        <dbReference type="ARBA" id="ARBA00023015"/>
    </source>
</evidence>
<keyword evidence="10" id="KW-1185">Reference proteome</keyword>
<gene>
    <name evidence="9" type="ORF">LUZ61_005527</name>
</gene>
<reference evidence="9 10" key="1">
    <citation type="journal article" date="2022" name="Cell">
        <title>Repeat-based holocentromeres influence genome architecture and karyotype evolution.</title>
        <authorList>
            <person name="Hofstatter P.G."/>
            <person name="Thangavel G."/>
            <person name="Lux T."/>
            <person name="Neumann P."/>
            <person name="Vondrak T."/>
            <person name="Novak P."/>
            <person name="Zhang M."/>
            <person name="Costa L."/>
            <person name="Castellani M."/>
            <person name="Scott A."/>
            <person name="Toegelov H."/>
            <person name="Fuchs J."/>
            <person name="Mata-Sucre Y."/>
            <person name="Dias Y."/>
            <person name="Vanzela A.L.L."/>
            <person name="Huettel B."/>
            <person name="Almeida C.C.S."/>
            <person name="Simkova H."/>
            <person name="Souza G."/>
            <person name="Pedrosa-Harand A."/>
            <person name="Macas J."/>
            <person name="Mayer K.F.X."/>
            <person name="Houben A."/>
            <person name="Marques A."/>
        </authorList>
    </citation>
    <scope>NUCLEOTIDE SEQUENCE [LARGE SCALE GENOMIC DNA]</scope>
    <source>
        <strain evidence="9">RhyTen1mFocal</strain>
    </source>
</reference>
<evidence type="ECO:0000313" key="10">
    <source>
        <dbReference type="Proteomes" id="UP001210211"/>
    </source>
</evidence>
<evidence type="ECO:0000313" key="9">
    <source>
        <dbReference type="EMBL" id="KAJ3701822.1"/>
    </source>
</evidence>
<dbReference type="GO" id="GO:0009744">
    <property type="term" value="P:response to sucrose"/>
    <property type="evidence" value="ECO:0007669"/>
    <property type="project" value="UniProtKB-ARBA"/>
</dbReference>
<organism evidence="9 10">
    <name type="scientific">Rhynchospora tenuis</name>
    <dbReference type="NCBI Taxonomy" id="198213"/>
    <lineage>
        <taxon>Eukaryota</taxon>
        <taxon>Viridiplantae</taxon>
        <taxon>Streptophyta</taxon>
        <taxon>Embryophyta</taxon>
        <taxon>Tracheophyta</taxon>
        <taxon>Spermatophyta</taxon>
        <taxon>Magnoliopsida</taxon>
        <taxon>Liliopsida</taxon>
        <taxon>Poales</taxon>
        <taxon>Cyperaceae</taxon>
        <taxon>Cyperoideae</taxon>
        <taxon>Rhynchosporeae</taxon>
        <taxon>Rhynchospora</taxon>
    </lineage>
</organism>
<dbReference type="PROSITE" id="PS51293">
    <property type="entry name" value="SANT"/>
    <property type="match status" value="1"/>
</dbReference>
<evidence type="ECO:0000259" key="6">
    <source>
        <dbReference type="PROSITE" id="PS50090"/>
    </source>
</evidence>
<dbReference type="GO" id="GO:0003677">
    <property type="term" value="F:DNA binding"/>
    <property type="evidence" value="ECO:0007669"/>
    <property type="project" value="UniProtKB-KW"/>
</dbReference>
<name>A0AAD5ZPS2_9POAL</name>
<keyword evidence="3" id="KW-0238">DNA-binding</keyword>
<dbReference type="GO" id="GO:0009723">
    <property type="term" value="P:response to ethylene"/>
    <property type="evidence" value="ECO:0007669"/>
    <property type="project" value="TreeGrafter"/>
</dbReference>
<evidence type="ECO:0000256" key="3">
    <source>
        <dbReference type="ARBA" id="ARBA00023125"/>
    </source>
</evidence>
<protein>
    <submittedName>
        <fullName evidence="9">Uncharacterized protein</fullName>
    </submittedName>
</protein>
<accession>A0AAD5ZPS2</accession>
<dbReference type="SUPFAM" id="SSF46689">
    <property type="entry name" value="Homeodomain-like"/>
    <property type="match status" value="1"/>
</dbReference>
<evidence type="ECO:0000256" key="4">
    <source>
        <dbReference type="ARBA" id="ARBA00023163"/>
    </source>
</evidence>
<feature type="domain" description="HTH myb-type" evidence="8">
    <location>
        <begin position="153"/>
        <end position="209"/>
    </location>
</feature>
<dbReference type="PROSITE" id="PS51294">
    <property type="entry name" value="HTH_MYB"/>
    <property type="match status" value="1"/>
</dbReference>
<comment type="caution">
    <text evidence="9">The sequence shown here is derived from an EMBL/GenBank/DDBJ whole genome shotgun (WGS) entry which is preliminary data.</text>
</comment>
<dbReference type="CDD" id="cd00167">
    <property type="entry name" value="SANT"/>
    <property type="match status" value="1"/>
</dbReference>
<evidence type="ECO:0000256" key="1">
    <source>
        <dbReference type="ARBA" id="ARBA00004123"/>
    </source>
</evidence>
<dbReference type="PANTHER" id="PTHR44191:SF62">
    <property type="entry name" value="OS04G0341900 PROTEIN"/>
    <property type="match status" value="1"/>
</dbReference>
<dbReference type="InterPro" id="IPR001005">
    <property type="entry name" value="SANT/Myb"/>
</dbReference>
<dbReference type="EMBL" id="JAMRDG010000001">
    <property type="protein sequence ID" value="KAJ3701822.1"/>
    <property type="molecule type" value="Genomic_DNA"/>
</dbReference>